<dbReference type="GO" id="GO:0005829">
    <property type="term" value="C:cytosol"/>
    <property type="evidence" value="ECO:0007669"/>
    <property type="project" value="TreeGrafter"/>
</dbReference>
<keyword evidence="3" id="KW-0418">Kinase</keyword>
<dbReference type="Proteomes" id="UP000516404">
    <property type="component" value="Plasmid p1"/>
</dbReference>
<geneLocation type="plasmid" evidence="6 8">
    <name>p1</name>
</geneLocation>
<keyword evidence="2" id="KW-0808">Transferase</keyword>
<evidence type="ECO:0000256" key="2">
    <source>
        <dbReference type="ARBA" id="ARBA00022679"/>
    </source>
</evidence>
<dbReference type="Pfam" id="PF13657">
    <property type="entry name" value="Couple_hipA"/>
    <property type="match status" value="1"/>
</dbReference>
<accession>A0A7S7AZI5</accession>
<dbReference type="Gene3D" id="1.10.1070.20">
    <property type="match status" value="1"/>
</dbReference>
<dbReference type="AlphaFoldDB" id="A0A7S7AZI5"/>
<evidence type="ECO:0000259" key="5">
    <source>
        <dbReference type="Pfam" id="PF13657"/>
    </source>
</evidence>
<name>A0A7S7AZI5_9MICC</name>
<evidence type="ECO:0000313" key="6">
    <source>
        <dbReference type="EMBL" id="QOW64657.1"/>
    </source>
</evidence>
<dbReference type="EMBL" id="CP062961">
    <property type="protein sequence ID" value="QOW64750.1"/>
    <property type="molecule type" value="Genomic_DNA"/>
</dbReference>
<dbReference type="CDD" id="cd17808">
    <property type="entry name" value="HipA_Ec_like"/>
    <property type="match status" value="1"/>
</dbReference>
<dbReference type="InterPro" id="IPR052028">
    <property type="entry name" value="HipA_Ser/Thr_kinase"/>
</dbReference>
<dbReference type="Pfam" id="PF07804">
    <property type="entry name" value="HipA_C"/>
    <property type="match status" value="1"/>
</dbReference>
<evidence type="ECO:0000313" key="7">
    <source>
        <dbReference type="EMBL" id="QOW64750.1"/>
    </source>
</evidence>
<evidence type="ECO:0000256" key="3">
    <source>
        <dbReference type="ARBA" id="ARBA00022777"/>
    </source>
</evidence>
<dbReference type="KEGG" id="rter:IDM49_11585"/>
<keyword evidence="8" id="KW-1185">Reference proteome</keyword>
<dbReference type="InterPro" id="IPR012893">
    <property type="entry name" value="HipA-like_C"/>
</dbReference>
<organism evidence="7 8">
    <name type="scientific">Rothia terrae</name>
    <dbReference type="NCBI Taxonomy" id="396015"/>
    <lineage>
        <taxon>Bacteria</taxon>
        <taxon>Bacillati</taxon>
        <taxon>Actinomycetota</taxon>
        <taxon>Actinomycetes</taxon>
        <taxon>Micrococcales</taxon>
        <taxon>Micrococcaceae</taxon>
        <taxon>Rothia</taxon>
    </lineage>
</organism>
<geneLocation type="plasmid" evidence="7 8">
    <name>p2</name>
</geneLocation>
<evidence type="ECO:0000256" key="1">
    <source>
        <dbReference type="ARBA" id="ARBA00010164"/>
    </source>
</evidence>
<keyword evidence="7" id="KW-0614">Plasmid</keyword>
<dbReference type="RefSeq" id="WP_193836705.1">
    <property type="nucleotide sequence ID" value="NZ_CP062960.1"/>
</dbReference>
<dbReference type="EMBL" id="CP062960">
    <property type="protein sequence ID" value="QOW64657.1"/>
    <property type="molecule type" value="Genomic_DNA"/>
</dbReference>
<gene>
    <name evidence="6" type="ORF">IDM49_11585</name>
    <name evidence="7" type="ORF">IDM49_11710</name>
</gene>
<feature type="domain" description="HipA N-terminal subdomain 1" evidence="5">
    <location>
        <begin position="6"/>
        <end position="101"/>
    </location>
</feature>
<dbReference type="GeneID" id="96624900"/>
<evidence type="ECO:0000313" key="8">
    <source>
        <dbReference type="Proteomes" id="UP000516404"/>
    </source>
</evidence>
<comment type="similarity">
    <text evidence="1">Belongs to the HipA Ser/Thr kinase family.</text>
</comment>
<dbReference type="NCBIfam" id="TIGR03071">
    <property type="entry name" value="couple_hipA"/>
    <property type="match status" value="1"/>
</dbReference>
<feature type="domain" description="HipA-like C-terminal" evidence="4">
    <location>
        <begin position="147"/>
        <end position="399"/>
    </location>
</feature>
<dbReference type="PANTHER" id="PTHR37419:SF1">
    <property type="entry name" value="SERINE_THREONINE-PROTEIN KINASE TOXIN HIPA"/>
    <property type="match status" value="1"/>
</dbReference>
<reference evidence="7 8" key="1">
    <citation type="submission" date="2020-09" db="EMBL/GenBank/DDBJ databases">
        <title>Investigation of environmental microbes.</title>
        <authorList>
            <person name="Ou Y."/>
            <person name="Kang Q."/>
        </authorList>
    </citation>
    <scope>NUCLEOTIDE SEQUENCE [LARGE SCALE GENOMIC DNA]</scope>
    <source>
        <strain evidence="7 8">KJZ-14</strain>
        <plasmid evidence="6 8">p1</plasmid>
        <plasmid evidence="7 8">p2</plasmid>
    </source>
</reference>
<dbReference type="PANTHER" id="PTHR37419">
    <property type="entry name" value="SERINE/THREONINE-PROTEIN KINASE TOXIN HIPA"/>
    <property type="match status" value="1"/>
</dbReference>
<dbReference type="GO" id="GO:0004674">
    <property type="term" value="F:protein serine/threonine kinase activity"/>
    <property type="evidence" value="ECO:0007669"/>
    <property type="project" value="TreeGrafter"/>
</dbReference>
<dbReference type="InterPro" id="IPR017508">
    <property type="entry name" value="HipA_N1"/>
</dbReference>
<protein>
    <submittedName>
        <fullName evidence="7">Type II toxin-antitoxin system HipA family toxin</fullName>
    </submittedName>
</protein>
<dbReference type="KEGG" id="rter:IDM49_11710"/>
<dbReference type="Proteomes" id="UP000516404">
    <property type="component" value="Plasmid p2"/>
</dbReference>
<evidence type="ECO:0000259" key="4">
    <source>
        <dbReference type="Pfam" id="PF07804"/>
    </source>
</evidence>
<sequence length="440" mass="48732">MKKLCVVLYDQVVAELTQDSSGAKKLTYICDAPPPAQLSIALPYRHSPYPKKPTEAFIEGLIPEGEAVRQSLADEYNLSSWKNPFAILEKIGLECAGAVQFVAPEELENLANNPGDLISVTEEQLERRLQRLGASSGNSWVLHRERWSLAGAQSKFALRLHHGQWYEATGAQPTTHIFKPGIHDLKDQALNEHLCLKTLGRLGLPVAHTNYQRFGGSGAIVVKRYDRITTDAGVFRLHQEDMCQATSTLPERKYESSRGPSALKIIELIRQVCPPEDVETFVQALIANYLLGAPDAHAKNYSLLHLPDGQIRFAPLYDIASGFPYTSLLSGGSADISQSSTHGIPGKDDGLEKAAMAIGGERRFGKVTSKHWTKFAQDAGLNEDRLRATVQYMAENLPEVLRQVCIEEAEAIGESDLIKRMRPSVEHLCETTLTMLDRDY</sequence>
<proteinExistence type="inferred from homology"/>